<dbReference type="OrthoDB" id="66620at2759"/>
<protein>
    <submittedName>
        <fullName evidence="11">ATP-binding cassette sub-family G member 2</fullName>
    </submittedName>
</protein>
<evidence type="ECO:0000256" key="5">
    <source>
        <dbReference type="ARBA" id="ARBA00022741"/>
    </source>
</evidence>
<dbReference type="Pfam" id="PF01061">
    <property type="entry name" value="ABC2_membrane"/>
    <property type="match status" value="1"/>
</dbReference>
<feature type="transmembrane region" description="Helical" evidence="9">
    <location>
        <begin position="386"/>
        <end position="406"/>
    </location>
</feature>
<dbReference type="InterPro" id="IPR003593">
    <property type="entry name" value="AAA+_ATPase"/>
</dbReference>
<keyword evidence="4 9" id="KW-0812">Transmembrane</keyword>
<evidence type="ECO:0000256" key="2">
    <source>
        <dbReference type="ARBA" id="ARBA00005814"/>
    </source>
</evidence>
<accession>A0A9Q0YJU8</accession>
<dbReference type="AlphaFoldDB" id="A0A9Q0YJU8"/>
<dbReference type="GO" id="GO:0140359">
    <property type="term" value="F:ABC-type transporter activity"/>
    <property type="evidence" value="ECO:0007669"/>
    <property type="project" value="InterPro"/>
</dbReference>
<keyword evidence="6 11" id="KW-0067">ATP-binding</keyword>
<dbReference type="CDD" id="cd03213">
    <property type="entry name" value="ABCG_EPDR"/>
    <property type="match status" value="1"/>
</dbReference>
<dbReference type="PROSITE" id="PS00211">
    <property type="entry name" value="ABC_TRANSPORTER_1"/>
    <property type="match status" value="1"/>
</dbReference>
<reference evidence="11" key="1">
    <citation type="submission" date="2021-10" db="EMBL/GenBank/DDBJ databases">
        <title>Tropical sea cucumber genome reveals ecological adaptation and Cuvierian tubules defense mechanism.</title>
        <authorList>
            <person name="Chen T."/>
        </authorList>
    </citation>
    <scope>NUCLEOTIDE SEQUENCE</scope>
    <source>
        <strain evidence="11">Nanhai2018</strain>
        <tissue evidence="11">Muscle</tissue>
    </source>
</reference>
<keyword evidence="12" id="KW-1185">Reference proteome</keyword>
<dbReference type="InterPro" id="IPR013525">
    <property type="entry name" value="ABC2_TM"/>
</dbReference>
<dbReference type="GO" id="GO:0015562">
    <property type="term" value="F:efflux transmembrane transporter activity"/>
    <property type="evidence" value="ECO:0007669"/>
    <property type="project" value="UniProtKB-ARBA"/>
</dbReference>
<feature type="transmembrane region" description="Helical" evidence="9">
    <location>
        <begin position="527"/>
        <end position="547"/>
    </location>
</feature>
<evidence type="ECO:0000256" key="1">
    <source>
        <dbReference type="ARBA" id="ARBA00004141"/>
    </source>
</evidence>
<dbReference type="GO" id="GO:0005524">
    <property type="term" value="F:ATP binding"/>
    <property type="evidence" value="ECO:0007669"/>
    <property type="project" value="UniProtKB-KW"/>
</dbReference>
<name>A0A9Q0YJU8_HOLLE</name>
<dbReference type="PANTHER" id="PTHR48041:SF116">
    <property type="entry name" value="PROTEIN BROWN"/>
    <property type="match status" value="1"/>
</dbReference>
<dbReference type="GO" id="GO:0008514">
    <property type="term" value="F:organic anion transmembrane transporter activity"/>
    <property type="evidence" value="ECO:0007669"/>
    <property type="project" value="UniProtKB-ARBA"/>
</dbReference>
<feature type="transmembrane region" description="Helical" evidence="9">
    <location>
        <begin position="614"/>
        <end position="635"/>
    </location>
</feature>
<feature type="domain" description="ABC transporter" evidence="10">
    <location>
        <begin position="30"/>
        <end position="275"/>
    </location>
</feature>
<sequence length="644" mass="71204">MTDQAIIMSDMNQNTEIPLESRDGVKGPTISFHDLQYIVKAKENKKKVQKYVLKDVSGVFSPGMNAILGPTGSGKTSLLDFLAGRKGKAGFTGTILVNGQKLPQNFKNISGYVVQDDVVMGTLTVFENLSFSAALRLPKSISAAEKKQRVIDIIEELGLTDCKNTKVGTEFSRGVSGGERKRVNIGMELITKPGVLFLDEPTTGLDSSTAAAVISLLHSLSLKGKTIIFSIHQPRFSIFRHFDKLHLLSKGQTVFHGRAENCLEFFASAGHQCEEHNNPPDFFLDVILQENASVVYVSDDLNSVEKGRGGSTAANGSFQGKSLISHYKTTSYCHDMKTEADKILQGNKDDTSTTFNIGYASSWFTQLYFVSKRAGINFIRNPQVSIFQPLVTVFFAVIVGALYWQIGNDSTSGIQNRVGVLFFLVTNMLFSNAAASELFIKERVIFIHESASGYYRVSTYFLAKIFCDLLPMRMIPTLIYCLISYWMIGLVRDLAKFLIFSLSLLLTTLAGTAVTFFWGATCGTSNVATLATTLTYVVMLIFGGLFLNITSLPLWIRWIQYLSIARLGLNALSANELEGQMFCDDNGLCINGTEFLVDQGIVQSDDGDTFDVWYLWRNVLALGVMIIGLLILSYVQLRRIPKTK</sequence>
<dbReference type="Pfam" id="PF00005">
    <property type="entry name" value="ABC_tran"/>
    <property type="match status" value="1"/>
</dbReference>
<keyword evidence="5" id="KW-0547">Nucleotide-binding</keyword>
<evidence type="ECO:0000256" key="3">
    <source>
        <dbReference type="ARBA" id="ARBA00022448"/>
    </source>
</evidence>
<evidence type="ECO:0000313" key="12">
    <source>
        <dbReference type="Proteomes" id="UP001152320"/>
    </source>
</evidence>
<organism evidence="11 12">
    <name type="scientific">Holothuria leucospilota</name>
    <name type="common">Black long sea cucumber</name>
    <name type="synonym">Mertensiothuria leucospilota</name>
    <dbReference type="NCBI Taxonomy" id="206669"/>
    <lineage>
        <taxon>Eukaryota</taxon>
        <taxon>Metazoa</taxon>
        <taxon>Echinodermata</taxon>
        <taxon>Eleutherozoa</taxon>
        <taxon>Echinozoa</taxon>
        <taxon>Holothuroidea</taxon>
        <taxon>Aspidochirotacea</taxon>
        <taxon>Aspidochirotida</taxon>
        <taxon>Holothuriidae</taxon>
        <taxon>Holothuria</taxon>
    </lineage>
</organism>
<keyword evidence="8 9" id="KW-0472">Membrane</keyword>
<dbReference type="PROSITE" id="PS50893">
    <property type="entry name" value="ABC_TRANSPORTER_2"/>
    <property type="match status" value="1"/>
</dbReference>
<evidence type="ECO:0000313" key="11">
    <source>
        <dbReference type="EMBL" id="KAJ8022605.1"/>
    </source>
</evidence>
<dbReference type="Pfam" id="PF19055">
    <property type="entry name" value="ABC2_membrane_7"/>
    <property type="match status" value="1"/>
</dbReference>
<evidence type="ECO:0000256" key="9">
    <source>
        <dbReference type="SAM" id="Phobius"/>
    </source>
</evidence>
<feature type="transmembrane region" description="Helical" evidence="9">
    <location>
        <begin position="497"/>
        <end position="521"/>
    </location>
</feature>
<evidence type="ECO:0000259" key="10">
    <source>
        <dbReference type="PROSITE" id="PS50893"/>
    </source>
</evidence>
<dbReference type="GO" id="GO:0016887">
    <property type="term" value="F:ATP hydrolysis activity"/>
    <property type="evidence" value="ECO:0007669"/>
    <property type="project" value="InterPro"/>
</dbReference>
<comment type="subcellular location">
    <subcellularLocation>
        <location evidence="1">Membrane</location>
        <topology evidence="1">Multi-pass membrane protein</topology>
    </subcellularLocation>
</comment>
<feature type="transmembrane region" description="Helical" evidence="9">
    <location>
        <begin position="418"/>
        <end position="440"/>
    </location>
</feature>
<dbReference type="Gene3D" id="3.40.50.300">
    <property type="entry name" value="P-loop containing nucleotide triphosphate hydrolases"/>
    <property type="match status" value="1"/>
</dbReference>
<comment type="similarity">
    <text evidence="2">Belongs to the ABC transporter superfamily. ABCG family. Eye pigment precursor importer (TC 3.A.1.204) subfamily.</text>
</comment>
<keyword evidence="7 9" id="KW-1133">Transmembrane helix</keyword>
<comment type="caution">
    <text evidence="11">The sequence shown here is derived from an EMBL/GenBank/DDBJ whole genome shotgun (WGS) entry which is preliminary data.</text>
</comment>
<dbReference type="GO" id="GO:0016324">
    <property type="term" value="C:apical plasma membrane"/>
    <property type="evidence" value="ECO:0007669"/>
    <property type="project" value="UniProtKB-ARBA"/>
</dbReference>
<evidence type="ECO:0000256" key="7">
    <source>
        <dbReference type="ARBA" id="ARBA00022989"/>
    </source>
</evidence>
<evidence type="ECO:0000256" key="6">
    <source>
        <dbReference type="ARBA" id="ARBA00022840"/>
    </source>
</evidence>
<dbReference type="InterPro" id="IPR043926">
    <property type="entry name" value="ABCG_dom"/>
</dbReference>
<dbReference type="Proteomes" id="UP001152320">
    <property type="component" value="Chromosome 20"/>
</dbReference>
<evidence type="ECO:0000256" key="4">
    <source>
        <dbReference type="ARBA" id="ARBA00022692"/>
    </source>
</evidence>
<dbReference type="InterPro" id="IPR050352">
    <property type="entry name" value="ABCG_transporters"/>
</dbReference>
<dbReference type="PANTHER" id="PTHR48041">
    <property type="entry name" value="ABC TRANSPORTER G FAMILY MEMBER 28"/>
    <property type="match status" value="1"/>
</dbReference>
<evidence type="ECO:0000256" key="8">
    <source>
        <dbReference type="ARBA" id="ARBA00023136"/>
    </source>
</evidence>
<dbReference type="EMBL" id="JAIZAY010000020">
    <property type="protein sequence ID" value="KAJ8022605.1"/>
    <property type="molecule type" value="Genomic_DNA"/>
</dbReference>
<dbReference type="FunFam" id="3.40.50.300:FF:000622">
    <property type="entry name" value="ATP-binding cassette sub-family G member 2"/>
    <property type="match status" value="1"/>
</dbReference>
<feature type="transmembrane region" description="Helical" evidence="9">
    <location>
        <begin position="460"/>
        <end position="485"/>
    </location>
</feature>
<dbReference type="SMART" id="SM00382">
    <property type="entry name" value="AAA"/>
    <property type="match status" value="1"/>
</dbReference>
<proteinExistence type="inferred from homology"/>
<dbReference type="InterPro" id="IPR017871">
    <property type="entry name" value="ABC_transporter-like_CS"/>
</dbReference>
<dbReference type="InterPro" id="IPR027417">
    <property type="entry name" value="P-loop_NTPase"/>
</dbReference>
<dbReference type="InterPro" id="IPR003439">
    <property type="entry name" value="ABC_transporter-like_ATP-bd"/>
</dbReference>
<dbReference type="SUPFAM" id="SSF52540">
    <property type="entry name" value="P-loop containing nucleoside triphosphate hydrolases"/>
    <property type="match status" value="1"/>
</dbReference>
<gene>
    <name evidence="11" type="ORF">HOLleu_37557</name>
</gene>
<keyword evidence="3" id="KW-0813">Transport</keyword>